<dbReference type="GO" id="GO:0020037">
    <property type="term" value="F:heme binding"/>
    <property type="evidence" value="ECO:0007669"/>
    <property type="project" value="InterPro"/>
</dbReference>
<accession>A0A9P4MAI5</accession>
<keyword evidence="2" id="KW-0479">Metal-binding</keyword>
<name>A0A9P4MAI5_9PEZI</name>
<keyword evidence="3" id="KW-0472">Membrane</keyword>
<dbReference type="Pfam" id="PF00067">
    <property type="entry name" value="p450"/>
    <property type="match status" value="1"/>
</dbReference>
<proteinExistence type="inferred from homology"/>
<comment type="caution">
    <text evidence="4">The sequence shown here is derived from an EMBL/GenBank/DDBJ whole genome shotgun (WGS) entry which is preliminary data.</text>
</comment>
<keyword evidence="5" id="KW-1185">Reference proteome</keyword>
<dbReference type="Proteomes" id="UP000799772">
    <property type="component" value="Unassembled WGS sequence"/>
</dbReference>
<dbReference type="CDD" id="cd11069">
    <property type="entry name" value="CYP_FUM15-like"/>
    <property type="match status" value="1"/>
</dbReference>
<dbReference type="InterPro" id="IPR001128">
    <property type="entry name" value="Cyt_P450"/>
</dbReference>
<dbReference type="EMBL" id="ML978124">
    <property type="protein sequence ID" value="KAF2100407.1"/>
    <property type="molecule type" value="Genomic_DNA"/>
</dbReference>
<dbReference type="Gene3D" id="1.10.630.10">
    <property type="entry name" value="Cytochrome P450"/>
    <property type="match status" value="1"/>
</dbReference>
<dbReference type="GO" id="GO:0004497">
    <property type="term" value="F:monooxygenase activity"/>
    <property type="evidence" value="ECO:0007669"/>
    <property type="project" value="UniProtKB-KW"/>
</dbReference>
<keyword evidence="2" id="KW-0349">Heme</keyword>
<keyword evidence="3" id="KW-1133">Transmembrane helix</keyword>
<evidence type="ECO:0000313" key="4">
    <source>
        <dbReference type="EMBL" id="KAF2100407.1"/>
    </source>
</evidence>
<comment type="similarity">
    <text evidence="1">Belongs to the cytochrome P450 family.</text>
</comment>
<dbReference type="GO" id="GO:0005506">
    <property type="term" value="F:iron ion binding"/>
    <property type="evidence" value="ECO:0007669"/>
    <property type="project" value="InterPro"/>
</dbReference>
<evidence type="ECO:0000256" key="3">
    <source>
        <dbReference type="SAM" id="Phobius"/>
    </source>
</evidence>
<evidence type="ECO:0000313" key="5">
    <source>
        <dbReference type="Proteomes" id="UP000799772"/>
    </source>
</evidence>
<keyword evidence="4" id="KW-0503">Monooxygenase</keyword>
<dbReference type="SUPFAM" id="SSF48264">
    <property type="entry name" value="Cytochrome P450"/>
    <property type="match status" value="1"/>
</dbReference>
<dbReference type="PRINTS" id="PR00463">
    <property type="entry name" value="EP450I"/>
</dbReference>
<feature type="transmembrane region" description="Helical" evidence="3">
    <location>
        <begin position="55"/>
        <end position="77"/>
    </location>
</feature>
<dbReference type="InterPro" id="IPR002401">
    <property type="entry name" value="Cyt_P450_E_grp-I"/>
</dbReference>
<reference evidence="4" key="1">
    <citation type="journal article" date="2020" name="Stud. Mycol.">
        <title>101 Dothideomycetes genomes: a test case for predicting lifestyles and emergence of pathogens.</title>
        <authorList>
            <person name="Haridas S."/>
            <person name="Albert R."/>
            <person name="Binder M."/>
            <person name="Bloem J."/>
            <person name="Labutti K."/>
            <person name="Salamov A."/>
            <person name="Andreopoulos B."/>
            <person name="Baker S."/>
            <person name="Barry K."/>
            <person name="Bills G."/>
            <person name="Bluhm B."/>
            <person name="Cannon C."/>
            <person name="Castanera R."/>
            <person name="Culley D."/>
            <person name="Daum C."/>
            <person name="Ezra D."/>
            <person name="Gonzalez J."/>
            <person name="Henrissat B."/>
            <person name="Kuo A."/>
            <person name="Liang C."/>
            <person name="Lipzen A."/>
            <person name="Lutzoni F."/>
            <person name="Magnuson J."/>
            <person name="Mondo S."/>
            <person name="Nolan M."/>
            <person name="Ohm R."/>
            <person name="Pangilinan J."/>
            <person name="Park H.-J."/>
            <person name="Ramirez L."/>
            <person name="Alfaro M."/>
            <person name="Sun H."/>
            <person name="Tritt A."/>
            <person name="Yoshinaga Y."/>
            <person name="Zwiers L.-H."/>
            <person name="Turgeon B."/>
            <person name="Goodwin S."/>
            <person name="Spatafora J."/>
            <person name="Crous P."/>
            <person name="Grigoriev I."/>
        </authorList>
    </citation>
    <scope>NUCLEOTIDE SEQUENCE</scope>
    <source>
        <strain evidence="4">CBS 133067</strain>
    </source>
</reference>
<dbReference type="FunFam" id="1.10.630.10:FF:000051">
    <property type="entry name" value="Cytochrome P450 monooxygenase (Fum15)"/>
    <property type="match status" value="1"/>
</dbReference>
<evidence type="ECO:0000256" key="2">
    <source>
        <dbReference type="PIRSR" id="PIRSR602401-1"/>
    </source>
</evidence>
<feature type="binding site" description="axial binding residue" evidence="2">
    <location>
        <position position="501"/>
    </location>
    <ligand>
        <name>heme</name>
        <dbReference type="ChEBI" id="CHEBI:30413"/>
    </ligand>
    <ligandPart>
        <name>Fe</name>
        <dbReference type="ChEBI" id="CHEBI:18248"/>
    </ligandPart>
</feature>
<sequence length="555" mass="62699">MASTLSLSDGRYGSRILHIPSHILAAAIEALFLTNVFPERLPAQNAFLWAFMRTFALHFAFILSYIVFYLGLIYPYFVSPIRHFPTPSASTSPLARISRGMFTLPPGTRFWEWSKDTDNDGVLLLRSPLHRNRLLLTSPRALADVLLHNSYDFEKPKGVRSFLRSVLGDGLIIIEGEEHKFQRRHVMPAFSFRHIKELYPMMWRKSLALTERLNFEAIEGKTIEMYSWASKVTLDIIGIAGLGREINALQNSDDELVRCYEELLEPSPQKLVFFVAQAYGPAKLVKMLPLRLNRVFSETTSTLRSICGRLVREKREAIKTNADDHFDILSILIKSNDFSDDALVDQLLTFLAAGHETTSSTFTWLTFLLALHPNVQSRVREEVRQALPGRPAKDTDVDLSAVLESLPYLNGACNETLRLYPTVPITVRTSVRETRILDRPIPSGTNVIICPWAVNRNPKLWGPDAGEFKPERWIDDGKPNNSGGADSNYSNLTFLHGPRSCIGQNFAKAELRCLLAAFVGAFEWTMIDEEKDIIPAGVVTIKPRNGLHLRLRPLP</sequence>
<keyword evidence="2" id="KW-0408">Iron</keyword>
<gene>
    <name evidence="4" type="ORF">NA57DRAFT_74018</name>
</gene>
<dbReference type="PANTHER" id="PTHR24305">
    <property type="entry name" value="CYTOCHROME P450"/>
    <property type="match status" value="1"/>
</dbReference>
<dbReference type="OrthoDB" id="1470350at2759"/>
<dbReference type="InterPro" id="IPR036396">
    <property type="entry name" value="Cyt_P450_sf"/>
</dbReference>
<keyword evidence="3" id="KW-0812">Transmembrane</keyword>
<dbReference type="GO" id="GO:0016705">
    <property type="term" value="F:oxidoreductase activity, acting on paired donors, with incorporation or reduction of molecular oxygen"/>
    <property type="evidence" value="ECO:0007669"/>
    <property type="project" value="InterPro"/>
</dbReference>
<organism evidence="4 5">
    <name type="scientific">Rhizodiscina lignyota</name>
    <dbReference type="NCBI Taxonomy" id="1504668"/>
    <lineage>
        <taxon>Eukaryota</taxon>
        <taxon>Fungi</taxon>
        <taxon>Dikarya</taxon>
        <taxon>Ascomycota</taxon>
        <taxon>Pezizomycotina</taxon>
        <taxon>Dothideomycetes</taxon>
        <taxon>Pleosporomycetidae</taxon>
        <taxon>Aulographales</taxon>
        <taxon>Rhizodiscinaceae</taxon>
        <taxon>Rhizodiscina</taxon>
    </lineage>
</organism>
<feature type="transmembrane region" description="Helical" evidence="3">
    <location>
        <begin position="12"/>
        <end position="34"/>
    </location>
</feature>
<evidence type="ECO:0000256" key="1">
    <source>
        <dbReference type="ARBA" id="ARBA00010617"/>
    </source>
</evidence>
<dbReference type="AlphaFoldDB" id="A0A9P4MAI5"/>
<dbReference type="InterPro" id="IPR050121">
    <property type="entry name" value="Cytochrome_P450_monoxygenase"/>
</dbReference>
<comment type="cofactor">
    <cofactor evidence="2">
        <name>heme</name>
        <dbReference type="ChEBI" id="CHEBI:30413"/>
    </cofactor>
</comment>
<protein>
    <submittedName>
        <fullName evidence="4">P450 monooxygenase</fullName>
    </submittedName>
</protein>
<dbReference type="PANTHER" id="PTHR24305:SF166">
    <property type="entry name" value="CYTOCHROME P450 12A4, MITOCHONDRIAL-RELATED"/>
    <property type="match status" value="1"/>
</dbReference>
<dbReference type="PRINTS" id="PR00385">
    <property type="entry name" value="P450"/>
</dbReference>
<keyword evidence="4" id="KW-0560">Oxidoreductase</keyword>